<keyword evidence="8" id="KW-0732">Signal</keyword>
<dbReference type="EMBL" id="FNRM01000004">
    <property type="protein sequence ID" value="SEA60400.1"/>
    <property type="molecule type" value="Genomic_DNA"/>
</dbReference>
<feature type="transmembrane region" description="Helical" evidence="7">
    <location>
        <begin position="135"/>
        <end position="153"/>
    </location>
</feature>
<protein>
    <submittedName>
        <fullName evidence="10">Di-and tricarboxylate transporter</fullName>
    </submittedName>
</protein>
<keyword evidence="4" id="KW-0677">Repeat</keyword>
<evidence type="ECO:0000256" key="7">
    <source>
        <dbReference type="SAM" id="Phobius"/>
    </source>
</evidence>
<dbReference type="PANTHER" id="PTHR43652:SF1">
    <property type="entry name" value="RESPONSE REGULATOR"/>
    <property type="match status" value="1"/>
</dbReference>
<feature type="chain" id="PRO_5011685092" evidence="8">
    <location>
        <begin position="21"/>
        <end position="612"/>
    </location>
</feature>
<reference evidence="10 11" key="1">
    <citation type="submission" date="2016-10" db="EMBL/GenBank/DDBJ databases">
        <authorList>
            <person name="de Groot N.N."/>
        </authorList>
    </citation>
    <scope>NUCLEOTIDE SEQUENCE [LARGE SCALE GENOMIC DNA]</scope>
    <source>
        <strain evidence="10 11">CGMCC 1.3430</strain>
    </source>
</reference>
<feature type="transmembrane region" description="Helical" evidence="7">
    <location>
        <begin position="503"/>
        <end position="522"/>
    </location>
</feature>
<dbReference type="SUPFAM" id="SSF116726">
    <property type="entry name" value="TrkA C-terminal domain-like"/>
    <property type="match status" value="2"/>
</dbReference>
<dbReference type="InterPro" id="IPR036721">
    <property type="entry name" value="RCK_C_sf"/>
</dbReference>
<feature type="transmembrane region" description="Helical" evidence="7">
    <location>
        <begin position="173"/>
        <end position="195"/>
    </location>
</feature>
<keyword evidence="2" id="KW-0813">Transport</keyword>
<evidence type="ECO:0000313" key="10">
    <source>
        <dbReference type="EMBL" id="SEA60400.1"/>
    </source>
</evidence>
<feature type="transmembrane region" description="Helical" evidence="7">
    <location>
        <begin position="421"/>
        <end position="452"/>
    </location>
</feature>
<feature type="transmembrane region" description="Helical" evidence="7">
    <location>
        <begin position="95"/>
        <end position="123"/>
    </location>
</feature>
<comment type="subcellular location">
    <subcellularLocation>
        <location evidence="1">Membrane</location>
        <topology evidence="1">Multi-pass membrane protein</topology>
    </subcellularLocation>
</comment>
<dbReference type="PROSITE" id="PS51202">
    <property type="entry name" value="RCK_C"/>
    <property type="match status" value="2"/>
</dbReference>
<dbReference type="Gene3D" id="3.30.70.1450">
    <property type="entry name" value="Regulator of K+ conductance, C-terminal domain"/>
    <property type="match status" value="2"/>
</dbReference>
<name>A0A1H4CJB3_ALKAM</name>
<evidence type="ECO:0000256" key="6">
    <source>
        <dbReference type="ARBA" id="ARBA00023136"/>
    </source>
</evidence>
<keyword evidence="3 7" id="KW-0812">Transmembrane</keyword>
<dbReference type="GO" id="GO:0006813">
    <property type="term" value="P:potassium ion transport"/>
    <property type="evidence" value="ECO:0007669"/>
    <property type="project" value="InterPro"/>
</dbReference>
<sequence length="612" mass="65964">MNAELLLVLAMLLLCMGCFAANKPRTDVVALVVLAVFPLTGLLTVQQTLAGFSDPAVILIAALFVVGDGLVRTGIVYRLGDWLVRVSGNSEIRLLVLLMLSVAALGSIMSSTGVVAIFIPVVLSICARLHIAPGRLMMPLAFAALISGMQTLVATPPNMVVQSELQRQGLDGFHFFSFTPIGLVVLLLGVGYMLLARRWLNPQLEPGQTGAPRLKLSDLARNYRLKERELRLKVLPGSSLLDQQLNELALRKEFGINVVAIERQQKFRTLLLNATGNTLVEPQDILLVDLADPAMDLLPVCQQLGLEPQPLSHSYFSFHAHELGLAEVAFPPESSLPGKTIQQLAFRSQYKLNVVGLRRRGEALPGVLVDEVLQPADKLLVAGNWRDIHQLQQQSRDFLVLSLPAEVDEVTPAARKAPHALFCLALMVLLMVSGIVPNVVAALITCLLMGALRCIDLNSAYQAIHWPSLILIIGMLPFALALQQTGGIDLAVSSLLYLVGERGDYALLAALFVLTAVTGSFVSNTATAVLMAPVAVSLANSLGASPYPFAMMVALAASAAFMTPVSSPINTLVLQPGKYKFFDFVRIGTPFTLLVLLVSVLLVPLLFPLYPA</sequence>
<evidence type="ECO:0000256" key="8">
    <source>
        <dbReference type="SAM" id="SignalP"/>
    </source>
</evidence>
<feature type="transmembrane region" description="Helical" evidence="7">
    <location>
        <begin position="30"/>
        <end position="49"/>
    </location>
</feature>
<dbReference type="GO" id="GO:0008324">
    <property type="term" value="F:monoatomic cation transmembrane transporter activity"/>
    <property type="evidence" value="ECO:0007669"/>
    <property type="project" value="InterPro"/>
</dbReference>
<evidence type="ECO:0000256" key="4">
    <source>
        <dbReference type="ARBA" id="ARBA00022737"/>
    </source>
</evidence>
<feature type="signal peptide" evidence="8">
    <location>
        <begin position="1"/>
        <end position="20"/>
    </location>
</feature>
<feature type="domain" description="RCK C-terminal" evidence="9">
    <location>
        <begin position="217"/>
        <end position="304"/>
    </location>
</feature>
<feature type="domain" description="RCK C-terminal" evidence="9">
    <location>
        <begin position="313"/>
        <end position="397"/>
    </location>
</feature>
<feature type="transmembrane region" description="Helical" evidence="7">
    <location>
        <begin position="584"/>
        <end position="607"/>
    </location>
</feature>
<dbReference type="InterPro" id="IPR006037">
    <property type="entry name" value="RCK_C"/>
</dbReference>
<keyword evidence="6 7" id="KW-0472">Membrane</keyword>
<evidence type="ECO:0000313" key="11">
    <source>
        <dbReference type="Proteomes" id="UP000198773"/>
    </source>
</evidence>
<feature type="transmembrane region" description="Helical" evidence="7">
    <location>
        <begin position="542"/>
        <end position="563"/>
    </location>
</feature>
<dbReference type="RefSeq" id="WP_091342363.1">
    <property type="nucleotide sequence ID" value="NZ_FNRM01000004.1"/>
</dbReference>
<feature type="transmembrane region" description="Helical" evidence="7">
    <location>
        <begin position="464"/>
        <end position="482"/>
    </location>
</feature>
<accession>A0A1H4CJB3</accession>
<gene>
    <name evidence="10" type="ORF">SAMN04488051_104186</name>
</gene>
<dbReference type="OrthoDB" id="9809303at2"/>
<evidence type="ECO:0000256" key="3">
    <source>
        <dbReference type="ARBA" id="ARBA00022692"/>
    </source>
</evidence>
<proteinExistence type="predicted"/>
<evidence type="ECO:0000256" key="1">
    <source>
        <dbReference type="ARBA" id="ARBA00004141"/>
    </source>
</evidence>
<keyword evidence="11" id="KW-1185">Reference proteome</keyword>
<dbReference type="Pfam" id="PF02080">
    <property type="entry name" value="TrkA_C"/>
    <property type="match status" value="2"/>
</dbReference>
<dbReference type="PROSITE" id="PS01271">
    <property type="entry name" value="NA_SULFATE"/>
    <property type="match status" value="1"/>
</dbReference>
<dbReference type="PANTHER" id="PTHR43652">
    <property type="entry name" value="BASIC AMINO ACID ANTIPORTER YFCC-RELATED"/>
    <property type="match status" value="1"/>
</dbReference>
<dbReference type="AlphaFoldDB" id="A0A1H4CJB3"/>
<keyword evidence="5 7" id="KW-1133">Transmembrane helix</keyword>
<dbReference type="InterPro" id="IPR051679">
    <property type="entry name" value="DASS-Related_Transporters"/>
</dbReference>
<dbReference type="GO" id="GO:0005886">
    <property type="term" value="C:plasma membrane"/>
    <property type="evidence" value="ECO:0007669"/>
    <property type="project" value="TreeGrafter"/>
</dbReference>
<evidence type="ECO:0000259" key="9">
    <source>
        <dbReference type="PROSITE" id="PS51202"/>
    </source>
</evidence>
<evidence type="ECO:0000256" key="5">
    <source>
        <dbReference type="ARBA" id="ARBA00022989"/>
    </source>
</evidence>
<dbReference type="InterPro" id="IPR031312">
    <property type="entry name" value="Na/sul_symport_CS"/>
</dbReference>
<dbReference type="Pfam" id="PF03600">
    <property type="entry name" value="CitMHS"/>
    <property type="match status" value="1"/>
</dbReference>
<dbReference type="InterPro" id="IPR004680">
    <property type="entry name" value="Cit_transptr-like_dom"/>
</dbReference>
<dbReference type="Proteomes" id="UP000198773">
    <property type="component" value="Unassembled WGS sequence"/>
</dbReference>
<organism evidence="10 11">
    <name type="scientific">Alkalimonas amylolytica</name>
    <dbReference type="NCBI Taxonomy" id="152573"/>
    <lineage>
        <taxon>Bacteria</taxon>
        <taxon>Pseudomonadati</taxon>
        <taxon>Pseudomonadota</taxon>
        <taxon>Gammaproteobacteria</taxon>
        <taxon>Alkalimonas</taxon>
    </lineage>
</organism>
<evidence type="ECO:0000256" key="2">
    <source>
        <dbReference type="ARBA" id="ARBA00022448"/>
    </source>
</evidence>